<protein>
    <submittedName>
        <fullName evidence="1">Uncharacterized protein</fullName>
    </submittedName>
</protein>
<name>A0A6G0XM16_9STRA</name>
<sequence length="128" mass="14043">MGVLFASVDITETPIEHGPSVCWAASPSSRDRPAALLVANPTPPMAHTLAVQNRLVHASFSRTFGSFSMMVALGRVGQCLVGAFVKHTRRRHDIRLKYTNASGRTSSSSLKLTKMDDQNGLKLFKLYR</sequence>
<dbReference type="EMBL" id="VJMJ01000036">
    <property type="protein sequence ID" value="KAF0741502.1"/>
    <property type="molecule type" value="Genomic_DNA"/>
</dbReference>
<evidence type="ECO:0000313" key="1">
    <source>
        <dbReference type="EMBL" id="KAF0741502.1"/>
    </source>
</evidence>
<dbReference type="VEuPathDB" id="FungiDB:AeMF1_021066"/>
<dbReference type="Proteomes" id="UP000481153">
    <property type="component" value="Unassembled WGS sequence"/>
</dbReference>
<organism evidence="1 2">
    <name type="scientific">Aphanomyces euteiches</name>
    <dbReference type="NCBI Taxonomy" id="100861"/>
    <lineage>
        <taxon>Eukaryota</taxon>
        <taxon>Sar</taxon>
        <taxon>Stramenopiles</taxon>
        <taxon>Oomycota</taxon>
        <taxon>Saprolegniomycetes</taxon>
        <taxon>Saprolegniales</taxon>
        <taxon>Verrucalvaceae</taxon>
        <taxon>Aphanomyces</taxon>
    </lineage>
</organism>
<comment type="caution">
    <text evidence="1">The sequence shown here is derived from an EMBL/GenBank/DDBJ whole genome shotgun (WGS) entry which is preliminary data.</text>
</comment>
<keyword evidence="2" id="KW-1185">Reference proteome</keyword>
<reference evidence="1 2" key="1">
    <citation type="submission" date="2019-07" db="EMBL/GenBank/DDBJ databases">
        <title>Genomics analysis of Aphanomyces spp. identifies a new class of oomycete effector associated with host adaptation.</title>
        <authorList>
            <person name="Gaulin E."/>
        </authorList>
    </citation>
    <scope>NUCLEOTIDE SEQUENCE [LARGE SCALE GENOMIC DNA]</scope>
    <source>
        <strain evidence="1 2">ATCC 201684</strain>
    </source>
</reference>
<evidence type="ECO:0000313" key="2">
    <source>
        <dbReference type="Proteomes" id="UP000481153"/>
    </source>
</evidence>
<gene>
    <name evidence="1" type="ORF">Ae201684_003187</name>
</gene>
<dbReference type="AlphaFoldDB" id="A0A6G0XM16"/>
<accession>A0A6G0XM16</accession>
<proteinExistence type="predicted"/>